<keyword evidence="1" id="KW-1185">Reference proteome</keyword>
<dbReference type="AlphaFoldDB" id="A0A1I7W908"/>
<sequence length="19" mass="2033">MADKTNALVPAVLFGVHHL</sequence>
<dbReference type="WBParaSite" id="Hba_01129">
    <property type="protein sequence ID" value="Hba_01129"/>
    <property type="gene ID" value="Hba_01129"/>
</dbReference>
<evidence type="ECO:0000313" key="2">
    <source>
        <dbReference type="WBParaSite" id="Hba_01129"/>
    </source>
</evidence>
<proteinExistence type="predicted"/>
<evidence type="ECO:0000313" key="1">
    <source>
        <dbReference type="Proteomes" id="UP000095283"/>
    </source>
</evidence>
<organism evidence="1 2">
    <name type="scientific">Heterorhabditis bacteriophora</name>
    <name type="common">Entomopathogenic nematode worm</name>
    <dbReference type="NCBI Taxonomy" id="37862"/>
    <lineage>
        <taxon>Eukaryota</taxon>
        <taxon>Metazoa</taxon>
        <taxon>Ecdysozoa</taxon>
        <taxon>Nematoda</taxon>
        <taxon>Chromadorea</taxon>
        <taxon>Rhabditida</taxon>
        <taxon>Rhabditina</taxon>
        <taxon>Rhabditomorpha</taxon>
        <taxon>Strongyloidea</taxon>
        <taxon>Heterorhabditidae</taxon>
        <taxon>Heterorhabditis</taxon>
    </lineage>
</organism>
<protein>
    <submittedName>
        <fullName evidence="2">Uncharacterized protein</fullName>
    </submittedName>
</protein>
<name>A0A1I7W908_HETBA</name>
<reference evidence="2" key="1">
    <citation type="submission" date="2016-11" db="UniProtKB">
        <authorList>
            <consortium name="WormBaseParasite"/>
        </authorList>
    </citation>
    <scope>IDENTIFICATION</scope>
</reference>
<accession>A0A1I7W908</accession>
<dbReference type="Proteomes" id="UP000095283">
    <property type="component" value="Unplaced"/>
</dbReference>